<dbReference type="EMBL" id="GEBQ01000961">
    <property type="protein sequence ID" value="JAT39016.1"/>
    <property type="molecule type" value="Transcribed_RNA"/>
</dbReference>
<evidence type="ECO:0008006" key="2">
    <source>
        <dbReference type="Google" id="ProtNLM"/>
    </source>
</evidence>
<feature type="non-terminal residue" evidence="1">
    <location>
        <position position="106"/>
    </location>
</feature>
<feature type="non-terminal residue" evidence="1">
    <location>
        <position position="1"/>
    </location>
</feature>
<sequence>STLVNNTQHTNLVIATISSRHDQPQLDERITIINESILKTVEELKNDIAILPLHDLPRHLYTNHGLHYNKRGKEKIGKMIVNITEGMRQRSHITDSTGMFGSENEQ</sequence>
<dbReference type="AlphaFoldDB" id="A0A1B6MSX2"/>
<gene>
    <name evidence="1" type="ORF">g.1738</name>
</gene>
<accession>A0A1B6MSX2</accession>
<proteinExistence type="predicted"/>
<evidence type="ECO:0000313" key="1">
    <source>
        <dbReference type="EMBL" id="JAT39016.1"/>
    </source>
</evidence>
<name>A0A1B6MSX2_9HEMI</name>
<dbReference type="SUPFAM" id="SSF52266">
    <property type="entry name" value="SGNH hydrolase"/>
    <property type="match status" value="1"/>
</dbReference>
<protein>
    <recommendedName>
        <fullName evidence="2">SGNH hydrolase-type esterase domain-containing protein</fullName>
    </recommendedName>
</protein>
<organism evidence="1">
    <name type="scientific">Graphocephala atropunctata</name>
    <dbReference type="NCBI Taxonomy" id="36148"/>
    <lineage>
        <taxon>Eukaryota</taxon>
        <taxon>Metazoa</taxon>
        <taxon>Ecdysozoa</taxon>
        <taxon>Arthropoda</taxon>
        <taxon>Hexapoda</taxon>
        <taxon>Insecta</taxon>
        <taxon>Pterygota</taxon>
        <taxon>Neoptera</taxon>
        <taxon>Paraneoptera</taxon>
        <taxon>Hemiptera</taxon>
        <taxon>Auchenorrhyncha</taxon>
        <taxon>Membracoidea</taxon>
        <taxon>Cicadellidae</taxon>
        <taxon>Cicadellinae</taxon>
        <taxon>Cicadellini</taxon>
        <taxon>Graphocephala</taxon>
    </lineage>
</organism>
<reference evidence="1" key="1">
    <citation type="submission" date="2015-11" db="EMBL/GenBank/DDBJ databases">
        <title>De novo transcriptome assembly of four potential Pierce s Disease insect vectors from Arizona vineyards.</title>
        <authorList>
            <person name="Tassone E.E."/>
        </authorList>
    </citation>
    <scope>NUCLEOTIDE SEQUENCE</scope>
</reference>